<dbReference type="AlphaFoldDB" id="J4WX88"/>
<keyword evidence="1" id="KW-0812">Transmembrane</keyword>
<name>J4WX88_9GAMM</name>
<evidence type="ECO:0000313" key="3">
    <source>
        <dbReference type="Proteomes" id="UP000010116"/>
    </source>
</evidence>
<evidence type="ECO:0000256" key="1">
    <source>
        <dbReference type="SAM" id="Phobius"/>
    </source>
</evidence>
<evidence type="ECO:0000313" key="2">
    <source>
        <dbReference type="EMBL" id="EJP72675.1"/>
    </source>
</evidence>
<sequence length="50" mass="6196">MTFKYFFLLLIFIIITLYVIKNKKSKELIYEEDMDKEELDFIDKNINKDE</sequence>
<proteinExistence type="predicted"/>
<keyword evidence="1" id="KW-1133">Transmembrane helix</keyword>
<organism evidence="2 3">
    <name type="scientific">SAR86 cluster bacterium SAR86B</name>
    <dbReference type="NCBI Taxonomy" id="1123867"/>
    <lineage>
        <taxon>Bacteria</taxon>
        <taxon>Pseudomonadati</taxon>
        <taxon>Pseudomonadota</taxon>
        <taxon>Gammaproteobacteria</taxon>
        <taxon>SAR86 cluster</taxon>
    </lineage>
</organism>
<protein>
    <submittedName>
        <fullName evidence="2">Uncharacterized protein</fullName>
    </submittedName>
</protein>
<gene>
    <name evidence="2" type="ORF">NT02SARS_1154</name>
</gene>
<keyword evidence="1" id="KW-0472">Membrane</keyword>
<accession>J4WX88</accession>
<dbReference type="EMBL" id="JH611190">
    <property type="protein sequence ID" value="EJP72675.1"/>
    <property type="molecule type" value="Genomic_DNA"/>
</dbReference>
<reference evidence="2 3" key="1">
    <citation type="journal article" date="2012" name="ISME J.">
        <title>Genomic insights to SAR86, an abundant and uncultivated marine bacterial lineage.</title>
        <authorList>
            <person name="Dupont C.L."/>
            <person name="Rusch D.B."/>
            <person name="Yooseph S."/>
            <person name="Lombardo M.J."/>
            <person name="Richter R.A."/>
            <person name="Valas R."/>
            <person name="Novotny M."/>
            <person name="Yee-Greenbaum J."/>
            <person name="Selengut J.D."/>
            <person name="Haft D.H."/>
            <person name="Halpern A.L."/>
            <person name="Lasken R.S."/>
            <person name="Nealson K."/>
            <person name="Friedman R."/>
            <person name="Venter J.C."/>
        </authorList>
    </citation>
    <scope>NUCLEOTIDE SEQUENCE [LARGE SCALE GENOMIC DNA]</scope>
</reference>
<feature type="transmembrane region" description="Helical" evidence="1">
    <location>
        <begin position="6"/>
        <end position="21"/>
    </location>
</feature>
<dbReference type="HOGENOM" id="CLU_3122514_0_0_6"/>
<dbReference type="Proteomes" id="UP000010116">
    <property type="component" value="Unassembled WGS sequence"/>
</dbReference>